<keyword evidence="3" id="KW-1185">Reference proteome</keyword>
<proteinExistence type="predicted"/>
<dbReference type="AlphaFoldDB" id="A0A9X2IFB9"/>
<dbReference type="EMBL" id="JAMOIL010000009">
    <property type="protein sequence ID" value="MCM0620259.1"/>
    <property type="molecule type" value="Genomic_DNA"/>
</dbReference>
<organism evidence="2 3">
    <name type="scientific">Nocardioides bruguierae</name>
    <dbReference type="NCBI Taxonomy" id="2945102"/>
    <lineage>
        <taxon>Bacteria</taxon>
        <taxon>Bacillati</taxon>
        <taxon>Actinomycetota</taxon>
        <taxon>Actinomycetes</taxon>
        <taxon>Propionibacteriales</taxon>
        <taxon>Nocardioidaceae</taxon>
        <taxon>Nocardioides</taxon>
    </lineage>
</organism>
<accession>A0A9X2IFB9</accession>
<reference evidence="2" key="1">
    <citation type="submission" date="2022-05" db="EMBL/GenBank/DDBJ databases">
        <authorList>
            <person name="Tuo L."/>
        </authorList>
    </citation>
    <scope>NUCLEOTIDE SEQUENCE</scope>
    <source>
        <strain evidence="2">BSK12Z-4</strain>
    </source>
</reference>
<comment type="caution">
    <text evidence="2">The sequence shown here is derived from an EMBL/GenBank/DDBJ whole genome shotgun (WGS) entry which is preliminary data.</text>
</comment>
<feature type="region of interest" description="Disordered" evidence="1">
    <location>
        <begin position="32"/>
        <end position="57"/>
    </location>
</feature>
<sequence length="57" mass="6501">MTAFLGSETARRMTRVEDAWLASSAERLAERLAERRRQRRNHGTPADEGRATEGESR</sequence>
<evidence type="ECO:0000256" key="1">
    <source>
        <dbReference type="SAM" id="MobiDB-lite"/>
    </source>
</evidence>
<feature type="compositionally biased region" description="Basic and acidic residues" evidence="1">
    <location>
        <begin position="45"/>
        <end position="57"/>
    </location>
</feature>
<dbReference type="Proteomes" id="UP001139485">
    <property type="component" value="Unassembled WGS sequence"/>
</dbReference>
<name>A0A9X2IFB9_9ACTN</name>
<protein>
    <submittedName>
        <fullName evidence="2">Uncharacterized protein</fullName>
    </submittedName>
</protein>
<gene>
    <name evidence="2" type="ORF">M8330_08115</name>
</gene>
<dbReference type="RefSeq" id="WP_250826928.1">
    <property type="nucleotide sequence ID" value="NZ_JAMOIL010000009.1"/>
</dbReference>
<evidence type="ECO:0000313" key="2">
    <source>
        <dbReference type="EMBL" id="MCM0620259.1"/>
    </source>
</evidence>
<evidence type="ECO:0000313" key="3">
    <source>
        <dbReference type="Proteomes" id="UP001139485"/>
    </source>
</evidence>